<evidence type="ECO:0000256" key="1">
    <source>
        <dbReference type="SAM" id="Phobius"/>
    </source>
</evidence>
<feature type="signal peptide" evidence="2">
    <location>
        <begin position="1"/>
        <end position="18"/>
    </location>
</feature>
<protein>
    <submittedName>
        <fullName evidence="3">Retrovirus-related Env polyprotein from transposon gypsy</fullName>
    </submittedName>
</protein>
<evidence type="ECO:0000313" key="3">
    <source>
        <dbReference type="EMBL" id="GBP00110.1"/>
    </source>
</evidence>
<evidence type="ECO:0000256" key="2">
    <source>
        <dbReference type="SAM" id="SignalP"/>
    </source>
</evidence>
<keyword evidence="1" id="KW-1133">Transmembrane helix</keyword>
<keyword evidence="4" id="KW-1185">Reference proteome</keyword>
<organism evidence="3 4">
    <name type="scientific">Eumeta variegata</name>
    <name type="common">Bagworm moth</name>
    <name type="synonym">Eumeta japonica</name>
    <dbReference type="NCBI Taxonomy" id="151549"/>
    <lineage>
        <taxon>Eukaryota</taxon>
        <taxon>Metazoa</taxon>
        <taxon>Ecdysozoa</taxon>
        <taxon>Arthropoda</taxon>
        <taxon>Hexapoda</taxon>
        <taxon>Insecta</taxon>
        <taxon>Pterygota</taxon>
        <taxon>Neoptera</taxon>
        <taxon>Endopterygota</taxon>
        <taxon>Lepidoptera</taxon>
        <taxon>Glossata</taxon>
        <taxon>Ditrysia</taxon>
        <taxon>Tineoidea</taxon>
        <taxon>Psychidae</taxon>
        <taxon>Oiketicinae</taxon>
        <taxon>Eumeta</taxon>
    </lineage>
</organism>
<gene>
    <name evidence="3" type="primary">env</name>
    <name evidence="3" type="ORF">EVAR_91136_1</name>
</gene>
<accession>A0A4C1SG73</accession>
<dbReference type="Pfam" id="PF07253">
    <property type="entry name" value="Gypsy"/>
    <property type="match status" value="2"/>
</dbReference>
<name>A0A4C1SG73_EUMVA</name>
<dbReference type="AlphaFoldDB" id="A0A4C1SG73"/>
<dbReference type="EMBL" id="BGZK01003333">
    <property type="protein sequence ID" value="GBP00110.1"/>
    <property type="molecule type" value="Genomic_DNA"/>
</dbReference>
<comment type="caution">
    <text evidence="3">The sequence shown here is derived from an EMBL/GenBank/DDBJ whole genome shotgun (WGS) entry which is preliminary data.</text>
</comment>
<keyword evidence="2" id="KW-0732">Signal</keyword>
<dbReference type="Proteomes" id="UP000299102">
    <property type="component" value="Unassembled WGS sequence"/>
</dbReference>
<reference evidence="3 4" key="1">
    <citation type="journal article" date="2019" name="Commun. Biol.">
        <title>The bagworm genome reveals a unique fibroin gene that provides high tensile strength.</title>
        <authorList>
            <person name="Kono N."/>
            <person name="Nakamura H."/>
            <person name="Ohtoshi R."/>
            <person name="Tomita M."/>
            <person name="Numata K."/>
            <person name="Arakawa K."/>
        </authorList>
    </citation>
    <scope>NUCLEOTIDE SEQUENCE [LARGE SCALE GENOMIC DNA]</scope>
</reference>
<feature type="transmembrane region" description="Helical" evidence="1">
    <location>
        <begin position="332"/>
        <end position="351"/>
    </location>
</feature>
<dbReference type="InterPro" id="IPR009882">
    <property type="entry name" value="Gypsy"/>
</dbReference>
<evidence type="ECO:0000313" key="4">
    <source>
        <dbReference type="Proteomes" id="UP000299102"/>
    </source>
</evidence>
<dbReference type="OrthoDB" id="8048144at2759"/>
<feature type="chain" id="PRO_5020024633" evidence="2">
    <location>
        <begin position="19"/>
        <end position="392"/>
    </location>
</feature>
<keyword evidence="1" id="KW-0812">Transmembrane</keyword>
<proteinExistence type="predicted"/>
<sequence>MYFKFLLVAFNLIAFVNSLQIYQYKTSLVSLKVGNGWIVDGNFKLIHVINLEEYQEMASNISSLILKTVPPSKNKEFILHHMSQMRERLDELTNVKRRSQRSINWIGSAWKWVAGNPDATDWNSILKSQENIIVNNNEQYKINKELQRTTNQAVRKINEIISRINNITSGKDYTLLEQTTINEVIILKDEINEIVRAFCKRGSIAKLEEDDCISRILKGGSARCKYKLTQEEIVELLSDDVIYLTNFKGLIEFNGKTEYLNGSYLLQLSNESVSIRNHSYSSSSTTKIQALPPVLANVTHDELLLDIKYVHEVSLNNINRLNQLGTRFDSTIGVNIIVIAVIILCVAWLWFQQTKKLNLPKVHVQLSTSDSEICGTQTFKEGGVNTDGNTAA</sequence>
<keyword evidence="1" id="KW-0472">Membrane</keyword>